<keyword evidence="3" id="KW-1185">Reference proteome</keyword>
<dbReference type="Proteomes" id="UP001066276">
    <property type="component" value="Chromosome 8"/>
</dbReference>
<proteinExistence type="predicted"/>
<organism evidence="2 3">
    <name type="scientific">Pleurodeles waltl</name>
    <name type="common">Iberian ribbed newt</name>
    <dbReference type="NCBI Taxonomy" id="8319"/>
    <lineage>
        <taxon>Eukaryota</taxon>
        <taxon>Metazoa</taxon>
        <taxon>Chordata</taxon>
        <taxon>Craniata</taxon>
        <taxon>Vertebrata</taxon>
        <taxon>Euteleostomi</taxon>
        <taxon>Amphibia</taxon>
        <taxon>Batrachia</taxon>
        <taxon>Caudata</taxon>
        <taxon>Salamandroidea</taxon>
        <taxon>Salamandridae</taxon>
        <taxon>Pleurodelinae</taxon>
        <taxon>Pleurodeles</taxon>
    </lineage>
</organism>
<feature type="compositionally biased region" description="Gly residues" evidence="1">
    <location>
        <begin position="18"/>
        <end position="29"/>
    </location>
</feature>
<feature type="region of interest" description="Disordered" evidence="1">
    <location>
        <begin position="1"/>
        <end position="29"/>
    </location>
</feature>
<feature type="compositionally biased region" description="Basic residues" evidence="1">
    <location>
        <begin position="142"/>
        <end position="151"/>
    </location>
</feature>
<gene>
    <name evidence="2" type="ORF">NDU88_003652</name>
</gene>
<dbReference type="AlphaFoldDB" id="A0AAV7NM24"/>
<sequence>MHFQKGRGGHNAPRVLSGGEGHAGTGWGGGGPRWPVLADWCYGRADRAWGSGCGEAAILQRIRLTELELERPLPVLADRPTRPAEGWLPLAPDGQKNEVRWPPAESLCWGPWRALKTPVGAPLLPYWEPMLCAGLGLGASAGRHKHTTRSKYRGDDRSADRRRPLPLHLSSMDHAIGAQTSQSPGDKAAKRERGPIGPCAENRGEPRRSAGTLGQTSETWHTPIFATGRSD</sequence>
<dbReference type="EMBL" id="JANPWB010000012">
    <property type="protein sequence ID" value="KAJ1115428.1"/>
    <property type="molecule type" value="Genomic_DNA"/>
</dbReference>
<feature type="region of interest" description="Disordered" evidence="1">
    <location>
        <begin position="141"/>
        <end position="231"/>
    </location>
</feature>
<feature type="compositionally biased region" description="Basic and acidic residues" evidence="1">
    <location>
        <begin position="152"/>
        <end position="163"/>
    </location>
</feature>
<evidence type="ECO:0000256" key="1">
    <source>
        <dbReference type="SAM" id="MobiDB-lite"/>
    </source>
</evidence>
<accession>A0AAV7NM24</accession>
<name>A0AAV7NM24_PLEWA</name>
<reference evidence="2" key="1">
    <citation type="journal article" date="2022" name="bioRxiv">
        <title>Sequencing and chromosome-scale assembly of the giantPleurodeles waltlgenome.</title>
        <authorList>
            <person name="Brown T."/>
            <person name="Elewa A."/>
            <person name="Iarovenko S."/>
            <person name="Subramanian E."/>
            <person name="Araus A.J."/>
            <person name="Petzold A."/>
            <person name="Susuki M."/>
            <person name="Suzuki K.-i.T."/>
            <person name="Hayashi T."/>
            <person name="Toyoda A."/>
            <person name="Oliveira C."/>
            <person name="Osipova E."/>
            <person name="Leigh N.D."/>
            <person name="Simon A."/>
            <person name="Yun M.H."/>
        </authorList>
    </citation>
    <scope>NUCLEOTIDE SEQUENCE</scope>
    <source>
        <strain evidence="2">20211129_DDA</strain>
        <tissue evidence="2">Liver</tissue>
    </source>
</reference>
<comment type="caution">
    <text evidence="2">The sequence shown here is derived from an EMBL/GenBank/DDBJ whole genome shotgun (WGS) entry which is preliminary data.</text>
</comment>
<evidence type="ECO:0000313" key="3">
    <source>
        <dbReference type="Proteomes" id="UP001066276"/>
    </source>
</evidence>
<evidence type="ECO:0000313" key="2">
    <source>
        <dbReference type="EMBL" id="KAJ1115428.1"/>
    </source>
</evidence>
<protein>
    <submittedName>
        <fullName evidence="2">Uncharacterized protein</fullName>
    </submittedName>
</protein>